<accession>A0A329QAX3</accession>
<protein>
    <submittedName>
        <fullName evidence="2">Carboxymuconolactone decarboxylase family protein</fullName>
    </submittedName>
</protein>
<dbReference type="GO" id="GO:0051920">
    <property type="term" value="F:peroxiredoxin activity"/>
    <property type="evidence" value="ECO:0007669"/>
    <property type="project" value="InterPro"/>
</dbReference>
<gene>
    <name evidence="2" type="ORF">DPM12_20860</name>
</gene>
<dbReference type="Gene3D" id="1.20.1290.10">
    <property type="entry name" value="AhpD-like"/>
    <property type="match status" value="1"/>
</dbReference>
<sequence>MSPRMTNPSLVVPDALQPLLDLSKVINNAGVPQQTLDFVRLRVSQINGRAIRIPVNAREPGKDGETEDRLAMVADWRDASCFDDAERAALALAEAVTCLSDREDPVPDEVWDEAARHYADVELAALVMQIGLVNLWNRVNVANKEEPAEWS</sequence>
<evidence type="ECO:0000313" key="2">
    <source>
        <dbReference type="EMBL" id="RAW09496.1"/>
    </source>
</evidence>
<dbReference type="PANTHER" id="PTHR34846">
    <property type="entry name" value="4-CARBOXYMUCONOLACTONE DECARBOXYLASE FAMILY PROTEIN (AFU_ORTHOLOGUE AFUA_6G11590)"/>
    <property type="match status" value="1"/>
</dbReference>
<organism evidence="2 3">
    <name type="scientific">Phytoactinopolyspora halophila</name>
    <dbReference type="NCBI Taxonomy" id="1981511"/>
    <lineage>
        <taxon>Bacteria</taxon>
        <taxon>Bacillati</taxon>
        <taxon>Actinomycetota</taxon>
        <taxon>Actinomycetes</taxon>
        <taxon>Jiangellales</taxon>
        <taxon>Jiangellaceae</taxon>
        <taxon>Phytoactinopolyspora</taxon>
    </lineage>
</organism>
<evidence type="ECO:0000313" key="3">
    <source>
        <dbReference type="Proteomes" id="UP000250462"/>
    </source>
</evidence>
<reference evidence="2 3" key="1">
    <citation type="submission" date="2018-06" db="EMBL/GenBank/DDBJ databases">
        <title>Phytoactinopolyspora halophila sp. nov., a novel halophilic actinomycete isolated from a saline soil in China.</title>
        <authorList>
            <person name="Tang S.-K."/>
        </authorList>
    </citation>
    <scope>NUCLEOTIDE SEQUENCE [LARGE SCALE GENOMIC DNA]</scope>
    <source>
        <strain evidence="2 3">YIM 96934</strain>
    </source>
</reference>
<dbReference type="AlphaFoldDB" id="A0A329QAX3"/>
<dbReference type="SUPFAM" id="SSF69118">
    <property type="entry name" value="AhpD-like"/>
    <property type="match status" value="1"/>
</dbReference>
<feature type="domain" description="Carboxymuconolactone decarboxylase-like" evidence="1">
    <location>
        <begin position="13"/>
        <end position="95"/>
    </location>
</feature>
<evidence type="ECO:0000259" key="1">
    <source>
        <dbReference type="Pfam" id="PF02627"/>
    </source>
</evidence>
<dbReference type="InterPro" id="IPR029032">
    <property type="entry name" value="AhpD-like"/>
</dbReference>
<dbReference type="InterPro" id="IPR003779">
    <property type="entry name" value="CMD-like"/>
</dbReference>
<dbReference type="EMBL" id="QMIG01000041">
    <property type="protein sequence ID" value="RAW09496.1"/>
    <property type="molecule type" value="Genomic_DNA"/>
</dbReference>
<dbReference type="Pfam" id="PF02627">
    <property type="entry name" value="CMD"/>
    <property type="match status" value="1"/>
</dbReference>
<dbReference type="OrthoDB" id="331146at2"/>
<dbReference type="PANTHER" id="PTHR34846:SF7">
    <property type="entry name" value="BLL7811 PROTEIN"/>
    <property type="match status" value="1"/>
</dbReference>
<proteinExistence type="predicted"/>
<comment type="caution">
    <text evidence="2">The sequence shown here is derived from an EMBL/GenBank/DDBJ whole genome shotgun (WGS) entry which is preliminary data.</text>
</comment>
<name>A0A329QAX3_9ACTN</name>
<dbReference type="Proteomes" id="UP000250462">
    <property type="component" value="Unassembled WGS sequence"/>
</dbReference>
<keyword evidence="3" id="KW-1185">Reference proteome</keyword>
<dbReference type="RefSeq" id="WP_112260287.1">
    <property type="nucleotide sequence ID" value="NZ_QMIG01000041.1"/>
</dbReference>